<sequence length="153" mass="17604">MLAMRLFTCFLQLLAGLALPPVRPQPWIVRNILSSRNGSSEARVVPFEEVWSRSYCRPLERLVEVASEYPSEVEYLFSPSCISLLRCMGCCSDESLQCLPVETANITMQLLRIHPSTPPTYVEMTFSQHVRCDCRPMWERIEPERRGDTVPPR</sequence>
<organism evidence="1 2">
    <name type="scientific">Echinops telfairi</name>
    <name type="common">Lesser hedgehog tenrec</name>
    <dbReference type="NCBI Taxonomy" id="9371"/>
    <lineage>
        <taxon>Eukaryota</taxon>
        <taxon>Metazoa</taxon>
        <taxon>Chordata</taxon>
        <taxon>Craniata</taxon>
        <taxon>Vertebrata</taxon>
        <taxon>Euteleostomi</taxon>
        <taxon>Mammalia</taxon>
        <taxon>Eutheria</taxon>
        <taxon>Afrotheria</taxon>
        <taxon>Tenrecidae</taxon>
        <taxon>Tenrecinae</taxon>
        <taxon>Echinops</taxon>
    </lineage>
</organism>
<dbReference type="Proteomes" id="UP000694863">
    <property type="component" value="Unplaced"/>
</dbReference>
<accession>A0AC55CWZ5</accession>
<protein>
    <submittedName>
        <fullName evidence="2">Placenta growth factor</fullName>
    </submittedName>
</protein>
<evidence type="ECO:0000313" key="2">
    <source>
        <dbReference type="RefSeq" id="XP_045144016.1"/>
    </source>
</evidence>
<name>A0AC55CWZ5_ECHTE</name>
<proteinExistence type="predicted"/>
<gene>
    <name evidence="2" type="primary">PGF</name>
</gene>
<dbReference type="RefSeq" id="XP_045144016.1">
    <property type="nucleotide sequence ID" value="XM_045288081.1"/>
</dbReference>
<evidence type="ECO:0000313" key="1">
    <source>
        <dbReference type="Proteomes" id="UP000694863"/>
    </source>
</evidence>
<reference evidence="2" key="1">
    <citation type="submission" date="2025-08" db="UniProtKB">
        <authorList>
            <consortium name="RefSeq"/>
        </authorList>
    </citation>
    <scope>IDENTIFICATION</scope>
</reference>
<keyword evidence="1" id="KW-1185">Reference proteome</keyword>